<sequence>MAEIVNLRRARKQKARVEAGEQAERNRIAFGLSKAERSLAASERDKAERHVEGHRLSRNDDPETA</sequence>
<keyword evidence="3" id="KW-1185">Reference proteome</keyword>
<protein>
    <submittedName>
        <fullName evidence="2">DUF4169 family protein</fullName>
    </submittedName>
</protein>
<evidence type="ECO:0000313" key="2">
    <source>
        <dbReference type="EMBL" id="MFC5291954.1"/>
    </source>
</evidence>
<reference evidence="3" key="1">
    <citation type="journal article" date="2019" name="Int. J. Syst. Evol. Microbiol.">
        <title>The Global Catalogue of Microorganisms (GCM) 10K type strain sequencing project: providing services to taxonomists for standard genome sequencing and annotation.</title>
        <authorList>
            <consortium name="The Broad Institute Genomics Platform"/>
            <consortium name="The Broad Institute Genome Sequencing Center for Infectious Disease"/>
            <person name="Wu L."/>
            <person name="Ma J."/>
        </authorList>
    </citation>
    <scope>NUCLEOTIDE SEQUENCE [LARGE SCALE GENOMIC DNA]</scope>
    <source>
        <strain evidence="3">CGMCC 1.15643</strain>
    </source>
</reference>
<name>A0ABW0EXP3_9HYPH</name>
<evidence type="ECO:0000313" key="3">
    <source>
        <dbReference type="Proteomes" id="UP001595976"/>
    </source>
</evidence>
<comment type="caution">
    <text evidence="2">The sequence shown here is derived from an EMBL/GenBank/DDBJ whole genome shotgun (WGS) entry which is preliminary data.</text>
</comment>
<dbReference type="Pfam" id="PF13770">
    <property type="entry name" value="DUF4169"/>
    <property type="match status" value="1"/>
</dbReference>
<gene>
    <name evidence="2" type="ORF">ACFPK2_03015</name>
</gene>
<dbReference type="InterPro" id="IPR025227">
    <property type="entry name" value="DUF4169"/>
</dbReference>
<accession>A0ABW0EXP3</accession>
<dbReference type="EMBL" id="JBHSLI010000001">
    <property type="protein sequence ID" value="MFC5291954.1"/>
    <property type="molecule type" value="Genomic_DNA"/>
</dbReference>
<feature type="compositionally biased region" description="Basic and acidic residues" evidence="1">
    <location>
        <begin position="15"/>
        <end position="27"/>
    </location>
</feature>
<dbReference type="Proteomes" id="UP001595976">
    <property type="component" value="Unassembled WGS sequence"/>
</dbReference>
<feature type="compositionally biased region" description="Basic and acidic residues" evidence="1">
    <location>
        <begin position="34"/>
        <end position="65"/>
    </location>
</feature>
<organism evidence="2 3">
    <name type="scientific">Bosea minatitlanensis</name>
    <dbReference type="NCBI Taxonomy" id="128782"/>
    <lineage>
        <taxon>Bacteria</taxon>
        <taxon>Pseudomonadati</taxon>
        <taxon>Pseudomonadota</taxon>
        <taxon>Alphaproteobacteria</taxon>
        <taxon>Hyphomicrobiales</taxon>
        <taxon>Boseaceae</taxon>
        <taxon>Bosea</taxon>
    </lineage>
</organism>
<evidence type="ECO:0000256" key="1">
    <source>
        <dbReference type="SAM" id="MobiDB-lite"/>
    </source>
</evidence>
<dbReference type="RefSeq" id="WP_158443268.1">
    <property type="nucleotide sequence ID" value="NZ_JAOAOS010000001.1"/>
</dbReference>
<proteinExistence type="predicted"/>
<feature type="region of interest" description="Disordered" evidence="1">
    <location>
        <begin position="1"/>
        <end position="65"/>
    </location>
</feature>